<proteinExistence type="predicted"/>
<evidence type="ECO:0000313" key="1">
    <source>
        <dbReference type="EMBL" id="GAI50132.1"/>
    </source>
</evidence>
<gene>
    <name evidence="1" type="ORF">S06H3_56113</name>
</gene>
<organism evidence="1">
    <name type="scientific">marine sediment metagenome</name>
    <dbReference type="NCBI Taxonomy" id="412755"/>
    <lineage>
        <taxon>unclassified sequences</taxon>
        <taxon>metagenomes</taxon>
        <taxon>ecological metagenomes</taxon>
    </lineage>
</organism>
<protein>
    <submittedName>
        <fullName evidence="1">Uncharacterized protein</fullName>
    </submittedName>
</protein>
<dbReference type="EMBL" id="BARV01036068">
    <property type="protein sequence ID" value="GAI50132.1"/>
    <property type="molecule type" value="Genomic_DNA"/>
</dbReference>
<reference evidence="1" key="1">
    <citation type="journal article" date="2014" name="Front. Microbiol.">
        <title>High frequency of phylogenetically diverse reductive dehalogenase-homologous genes in deep subseafloor sedimentary metagenomes.</title>
        <authorList>
            <person name="Kawai M."/>
            <person name="Futagami T."/>
            <person name="Toyoda A."/>
            <person name="Takaki Y."/>
            <person name="Nishi S."/>
            <person name="Hori S."/>
            <person name="Arai W."/>
            <person name="Tsubouchi T."/>
            <person name="Morono Y."/>
            <person name="Uchiyama I."/>
            <person name="Ito T."/>
            <person name="Fujiyama A."/>
            <person name="Inagaki F."/>
            <person name="Takami H."/>
        </authorList>
    </citation>
    <scope>NUCLEOTIDE SEQUENCE</scope>
    <source>
        <strain evidence="1">Expedition CK06-06</strain>
    </source>
</reference>
<accession>X1P1G4</accession>
<comment type="caution">
    <text evidence="1">The sequence shown here is derived from an EMBL/GenBank/DDBJ whole genome shotgun (WGS) entry which is preliminary data.</text>
</comment>
<dbReference type="AlphaFoldDB" id="X1P1G4"/>
<feature type="non-terminal residue" evidence="1">
    <location>
        <position position="171"/>
    </location>
</feature>
<name>X1P1G4_9ZZZZ</name>
<sequence>MPQHFSIRDTVPAHTHADNTVTMESDVPCHLWLRWTHVPPRIHRQVLLKRGVRKNDDVRFCFDVYQDLEQDEPGDTTEHTFSFSPCVDCFQFWYYTWGYIEGVISPSTSVIFEYPDLGNCPMLPYGTILGEIDRLEFDPVTGTVPQLLYVSPTTYAVVYQGPGNDGWLKTV</sequence>